<evidence type="ECO:0000313" key="5">
    <source>
        <dbReference type="Proteomes" id="UP000264492"/>
    </source>
</evidence>
<evidence type="ECO:0000313" key="4">
    <source>
        <dbReference type="EMBL" id="RDZ29690.1"/>
    </source>
</evidence>
<dbReference type="InterPro" id="IPR016181">
    <property type="entry name" value="Acyl_CoA_acyltransferase"/>
</dbReference>
<dbReference type="InterPro" id="IPR050832">
    <property type="entry name" value="Bact_Acetyltransf"/>
</dbReference>
<dbReference type="Pfam" id="PF25559">
    <property type="entry name" value="DUF7931"/>
    <property type="match status" value="1"/>
</dbReference>
<dbReference type="PANTHER" id="PTHR43877:SF1">
    <property type="entry name" value="ACETYLTRANSFERASE"/>
    <property type="match status" value="1"/>
</dbReference>
<reference evidence="4 5" key="1">
    <citation type="submission" date="2018-08" db="EMBL/GenBank/DDBJ databases">
        <title>Lysobacter sp. zong2l5, whole genome shotgun sequence.</title>
        <authorList>
            <person name="Zhang X."/>
            <person name="Feng G."/>
            <person name="Zhu H."/>
        </authorList>
    </citation>
    <scope>NUCLEOTIDE SEQUENCE [LARGE SCALE GENOMIC DNA]</scope>
    <source>
        <strain evidence="5">zong2l5</strain>
    </source>
</reference>
<gene>
    <name evidence="4" type="ORF">DX914_04425</name>
</gene>
<name>A0A371K777_9GAMM</name>
<dbReference type="RefSeq" id="WP_115859128.1">
    <property type="nucleotide sequence ID" value="NZ_QTSU01000001.1"/>
</dbReference>
<comment type="caution">
    <text evidence="4">The sequence shown here is derived from an EMBL/GenBank/DDBJ whole genome shotgun (WGS) entry which is preliminary data.</text>
</comment>
<keyword evidence="2" id="KW-0012">Acyltransferase</keyword>
<keyword evidence="1 4" id="KW-0808">Transferase</keyword>
<evidence type="ECO:0000256" key="2">
    <source>
        <dbReference type="ARBA" id="ARBA00023315"/>
    </source>
</evidence>
<dbReference type="EMBL" id="QTSU01000001">
    <property type="protein sequence ID" value="RDZ29690.1"/>
    <property type="molecule type" value="Genomic_DNA"/>
</dbReference>
<dbReference type="OrthoDB" id="9796171at2"/>
<protein>
    <submittedName>
        <fullName evidence="4">GNAT family N-acetyltransferase</fullName>
    </submittedName>
</protein>
<dbReference type="Proteomes" id="UP000264492">
    <property type="component" value="Unassembled WGS sequence"/>
</dbReference>
<organism evidence="4 5">
    <name type="scientific">Lysobacter silvisoli</name>
    <dbReference type="NCBI Taxonomy" id="2293254"/>
    <lineage>
        <taxon>Bacteria</taxon>
        <taxon>Pseudomonadati</taxon>
        <taxon>Pseudomonadota</taxon>
        <taxon>Gammaproteobacteria</taxon>
        <taxon>Lysobacterales</taxon>
        <taxon>Lysobacteraceae</taxon>
        <taxon>Lysobacter</taxon>
    </lineage>
</organism>
<feature type="domain" description="N-acetyltransferase" evidence="3">
    <location>
        <begin position="7"/>
        <end position="146"/>
    </location>
</feature>
<dbReference type="AlphaFoldDB" id="A0A371K777"/>
<dbReference type="PROSITE" id="PS51186">
    <property type="entry name" value="GNAT"/>
    <property type="match status" value="1"/>
</dbReference>
<dbReference type="InterPro" id="IPR057691">
    <property type="entry name" value="DUF7931"/>
</dbReference>
<dbReference type="InterPro" id="IPR000182">
    <property type="entry name" value="GNAT_dom"/>
</dbReference>
<evidence type="ECO:0000259" key="3">
    <source>
        <dbReference type="PROSITE" id="PS51186"/>
    </source>
</evidence>
<accession>A0A371K777</accession>
<keyword evidence="5" id="KW-1185">Reference proteome</keyword>
<dbReference type="Pfam" id="PF13673">
    <property type="entry name" value="Acetyltransf_10"/>
    <property type="match status" value="1"/>
</dbReference>
<dbReference type="GO" id="GO:0016747">
    <property type="term" value="F:acyltransferase activity, transferring groups other than amino-acyl groups"/>
    <property type="evidence" value="ECO:0007669"/>
    <property type="project" value="InterPro"/>
</dbReference>
<dbReference type="CDD" id="cd04301">
    <property type="entry name" value="NAT_SF"/>
    <property type="match status" value="1"/>
</dbReference>
<dbReference type="Gene3D" id="3.40.630.30">
    <property type="match status" value="1"/>
</dbReference>
<sequence length="302" mass="33206">MATGFRIEIAPADGYAAALPELRAVREAVFVREQQVPAELELDAQDPLCRHALARDEQGRVIGTGRLTPERSLGRLAVHAEWRGRGVGEALLRALVTLAAELGWRELTLNAQTQTTGFYAREGFLPFGDGFVVAGIDHQPMRRLLDAVNPVESREAAVAALQGVVAGARRQLALYSRELDPGLLDRPEAVAALRRFATGGGQVRVLLQDPAAPQRAIAPLLNLGQRLTTAFEFRAIEEPVDRGYPSAYIVNDLGGWYFRALGHRFEGETRLDAPARARQLRALFDPVWERARPCSEYRALGI</sequence>
<proteinExistence type="predicted"/>
<evidence type="ECO:0000256" key="1">
    <source>
        <dbReference type="ARBA" id="ARBA00022679"/>
    </source>
</evidence>
<dbReference type="PANTHER" id="PTHR43877">
    <property type="entry name" value="AMINOALKYLPHOSPHONATE N-ACETYLTRANSFERASE-RELATED-RELATED"/>
    <property type="match status" value="1"/>
</dbReference>
<dbReference type="SUPFAM" id="SSF55729">
    <property type="entry name" value="Acyl-CoA N-acyltransferases (Nat)"/>
    <property type="match status" value="1"/>
</dbReference>